<reference evidence="4 5" key="2">
    <citation type="submission" date="2012-08" db="EMBL/GenBank/DDBJ databases">
        <authorList>
            <person name="Gan P.H.P."/>
            <person name="Ikeda K."/>
            <person name="Irieda H."/>
            <person name="Narusaka M."/>
            <person name="O'Connell R.J."/>
            <person name="Narusaka Y."/>
            <person name="Takano Y."/>
            <person name="Kubo Y."/>
            <person name="Shirasu K."/>
        </authorList>
    </citation>
    <scope>NUCLEOTIDE SEQUENCE [LARGE SCALE GENOMIC DNA]</scope>
    <source>
        <strain evidence="4 5">Nara gc5</strain>
    </source>
</reference>
<dbReference type="AlphaFoldDB" id="L2FZU6"/>
<dbReference type="InParanoid" id="L2FZU6"/>
<evidence type="ECO:0000313" key="3">
    <source>
        <dbReference type="EMBL" id="ELA31655.1"/>
    </source>
</evidence>
<keyword evidence="2" id="KW-0472">Membrane</keyword>
<keyword evidence="2" id="KW-0812">Transmembrane</keyword>
<evidence type="ECO:0000313" key="4">
    <source>
        <dbReference type="EMBL" id="KAF4482002.1"/>
    </source>
</evidence>
<evidence type="ECO:0000256" key="1">
    <source>
        <dbReference type="SAM" id="MobiDB-lite"/>
    </source>
</evidence>
<keyword evidence="5" id="KW-1185">Reference proteome</keyword>
<dbReference type="STRING" id="1213859.L2FZU6"/>
<proteinExistence type="predicted"/>
<feature type="transmembrane region" description="Helical" evidence="2">
    <location>
        <begin position="46"/>
        <end position="64"/>
    </location>
</feature>
<sequence>MDYGYSNVPANEEASQAESGSAKANKLRYPKAAAGLRWTMPRSPCVIAVAAATLTIVALAGFVLGSTATRIAMPTAVSTVDEIGGQIDDCGETPAQARANGCRYDPMIQQWVPTACYDEEHSEMYLSTYKWKWYYDLDAKHEMPDEVMRRGEHNVAFMVDDYHRRHCAYVWEISARALQQQKPMLDEWLSYKHVHHCNRLLLSPPWNSTKHPTAVETHSGFGRCAPYRLWARDMPE</sequence>
<dbReference type="OrthoDB" id="3501153at2759"/>
<dbReference type="Proteomes" id="UP000011096">
    <property type="component" value="Unassembled WGS sequence"/>
</dbReference>
<dbReference type="PANTHER" id="PTHR35896">
    <property type="entry name" value="IG-LIKE DOMAIN-CONTAINING PROTEIN"/>
    <property type="match status" value="1"/>
</dbReference>
<evidence type="ECO:0000256" key="2">
    <source>
        <dbReference type="SAM" id="Phobius"/>
    </source>
</evidence>
<feature type="region of interest" description="Disordered" evidence="1">
    <location>
        <begin position="1"/>
        <end position="22"/>
    </location>
</feature>
<dbReference type="PANTHER" id="PTHR35896:SF3">
    <property type="entry name" value="MAJOR FACILITATOR SUPERFAMILY TRANSPORTER"/>
    <property type="match status" value="1"/>
</dbReference>
<reference evidence="3" key="1">
    <citation type="submission" date="2012-08" db="EMBL/GenBank/DDBJ databases">
        <title>Genome analysis of Colletotrichum orbiculare and Colletotrichum fructicola.</title>
        <authorList>
            <person name="Gan P.H.P."/>
            <person name="Ikeda K."/>
            <person name="Irieda H."/>
            <person name="Narusaka M."/>
            <person name="O'Connell R.J."/>
            <person name="Narusaka Y."/>
            <person name="Takano Y."/>
            <person name="Kubo Y."/>
            <person name="Shirasu K."/>
        </authorList>
    </citation>
    <scope>NUCLEOTIDE SEQUENCE</scope>
    <source>
        <strain evidence="3">Nara gc5</strain>
    </source>
</reference>
<reference evidence="4 5" key="3">
    <citation type="submission" date="2020-04" db="EMBL/GenBank/DDBJ databases">
        <title>Genome sequencing and assembly of multiple isolates from the Colletotrichum gloeosporioides species complex.</title>
        <authorList>
            <person name="Gan P."/>
            <person name="Shirasu K."/>
        </authorList>
    </citation>
    <scope>NUCLEOTIDE SEQUENCE [LARGE SCALE GENOMIC DNA]</scope>
    <source>
        <strain evidence="4 5">Nara gc5</strain>
    </source>
</reference>
<protein>
    <submittedName>
        <fullName evidence="3">Uncharacterized protein</fullName>
    </submittedName>
</protein>
<dbReference type="InterPro" id="IPR053008">
    <property type="entry name" value="Phomopsin_biosynth_assoc"/>
</dbReference>
<keyword evidence="2" id="KW-1133">Transmembrane helix</keyword>
<dbReference type="EMBL" id="ANPB02000005">
    <property type="protein sequence ID" value="KAF4482002.1"/>
    <property type="molecule type" value="Genomic_DNA"/>
</dbReference>
<accession>L2FZU6</accession>
<gene>
    <name evidence="3" type="ORF">CGGC5_8205</name>
    <name evidence="4" type="ORF">CGGC5_v008830</name>
</gene>
<organism evidence="3">
    <name type="scientific">Colletotrichum fructicola (strain Nara gc5)</name>
    <name type="common">Anthracnose fungus</name>
    <name type="synonym">Colletotrichum gloeosporioides (strain Nara gc5)</name>
    <dbReference type="NCBI Taxonomy" id="1213859"/>
    <lineage>
        <taxon>Eukaryota</taxon>
        <taxon>Fungi</taxon>
        <taxon>Dikarya</taxon>
        <taxon>Ascomycota</taxon>
        <taxon>Pezizomycotina</taxon>
        <taxon>Sordariomycetes</taxon>
        <taxon>Hypocreomycetidae</taxon>
        <taxon>Glomerellales</taxon>
        <taxon>Glomerellaceae</taxon>
        <taxon>Colletotrichum</taxon>
        <taxon>Colletotrichum gloeosporioides species complex</taxon>
    </lineage>
</organism>
<dbReference type="EMBL" id="KB020740">
    <property type="protein sequence ID" value="ELA31655.1"/>
    <property type="molecule type" value="Genomic_DNA"/>
</dbReference>
<name>L2FZU6_COLFN</name>
<evidence type="ECO:0000313" key="5">
    <source>
        <dbReference type="Proteomes" id="UP000011096"/>
    </source>
</evidence>
<dbReference type="HOGENOM" id="CLU_066042_5_0_1"/>